<dbReference type="PANTHER" id="PTHR24148:SF64">
    <property type="entry name" value="HETEROKARYON INCOMPATIBILITY DOMAIN-CONTAINING PROTEIN"/>
    <property type="match status" value="1"/>
</dbReference>
<dbReference type="InterPro" id="IPR010730">
    <property type="entry name" value="HET"/>
</dbReference>
<sequence length="155" mass="18161">MGVTKQQISLGKNLVEAIKHLRYEHVERVMWIDALCINQADEKEKETQIPLMGHIYTAARRVVAWLGPEFPNTKLAFRSLEYLGRQLEWASGHFIPLPGATKHRWYSKVEELPFEEDVWTAFYEVYSLDWFQRLWVLQEIQLGESNAVLTSEPDI</sequence>
<reference evidence="2 3" key="1">
    <citation type="journal article" date="2015" name="Genome Announc.">
        <title>Genome sequence and annotation of Trichoderma parareesei, the ancestor of the cellulase producer Trichoderma reesei.</title>
        <authorList>
            <person name="Yang D."/>
            <person name="Pomraning K."/>
            <person name="Kopchinskiy A."/>
            <person name="Karimi Aghcheh R."/>
            <person name="Atanasova L."/>
            <person name="Chenthamara K."/>
            <person name="Baker S.E."/>
            <person name="Zhang R."/>
            <person name="Shen Q."/>
            <person name="Freitag M."/>
            <person name="Kubicek C.P."/>
            <person name="Druzhinina I.S."/>
        </authorList>
    </citation>
    <scope>NUCLEOTIDE SEQUENCE [LARGE SCALE GENOMIC DNA]</scope>
    <source>
        <strain evidence="2 3">CBS 125925</strain>
    </source>
</reference>
<gene>
    <name evidence="2" type="ORF">A9Z42_0048290</name>
</gene>
<evidence type="ECO:0000259" key="1">
    <source>
        <dbReference type="Pfam" id="PF06985"/>
    </source>
</evidence>
<organism evidence="2 3">
    <name type="scientific">Trichoderma parareesei</name>
    <name type="common">Filamentous fungus</name>
    <dbReference type="NCBI Taxonomy" id="858221"/>
    <lineage>
        <taxon>Eukaryota</taxon>
        <taxon>Fungi</taxon>
        <taxon>Dikarya</taxon>
        <taxon>Ascomycota</taxon>
        <taxon>Pezizomycotina</taxon>
        <taxon>Sordariomycetes</taxon>
        <taxon>Hypocreomycetidae</taxon>
        <taxon>Hypocreales</taxon>
        <taxon>Hypocreaceae</taxon>
        <taxon>Trichoderma</taxon>
    </lineage>
</organism>
<evidence type="ECO:0000313" key="3">
    <source>
        <dbReference type="Proteomes" id="UP000219286"/>
    </source>
</evidence>
<protein>
    <recommendedName>
        <fullName evidence="1">Heterokaryon incompatibility domain-containing protein</fullName>
    </recommendedName>
</protein>
<dbReference type="EMBL" id="LFMI01000491">
    <property type="protein sequence ID" value="OTA04252.1"/>
    <property type="molecule type" value="Genomic_DNA"/>
</dbReference>
<dbReference type="InterPro" id="IPR052895">
    <property type="entry name" value="HetReg/Transcr_Mod"/>
</dbReference>
<accession>A0A2H2ZHQ7</accession>
<feature type="domain" description="Heterokaryon incompatibility" evidence="1">
    <location>
        <begin position="4"/>
        <end position="139"/>
    </location>
</feature>
<name>A0A2H2ZHQ7_TRIPA</name>
<dbReference type="Proteomes" id="UP000219286">
    <property type="component" value="Unassembled WGS sequence"/>
</dbReference>
<evidence type="ECO:0000313" key="2">
    <source>
        <dbReference type="EMBL" id="OTA04252.1"/>
    </source>
</evidence>
<comment type="caution">
    <text evidence="2">The sequence shown here is derived from an EMBL/GenBank/DDBJ whole genome shotgun (WGS) entry which is preliminary data.</text>
</comment>
<dbReference type="OrthoDB" id="194358at2759"/>
<keyword evidence="3" id="KW-1185">Reference proteome</keyword>
<dbReference type="AlphaFoldDB" id="A0A2H2ZHQ7"/>
<proteinExistence type="predicted"/>
<dbReference type="Pfam" id="PF06985">
    <property type="entry name" value="HET"/>
    <property type="match status" value="1"/>
</dbReference>
<dbReference type="PANTHER" id="PTHR24148">
    <property type="entry name" value="ANKYRIN REPEAT DOMAIN-CONTAINING PROTEIN 39 HOMOLOG-RELATED"/>
    <property type="match status" value="1"/>
</dbReference>